<dbReference type="RefSeq" id="WP_139147473.1">
    <property type="nucleotide sequence ID" value="NZ_CAKJZM010000002.1"/>
</dbReference>
<dbReference type="Proteomes" id="UP000318823">
    <property type="component" value="Chromosome"/>
</dbReference>
<gene>
    <name evidence="2" type="ORF">DYI28_10125</name>
</gene>
<evidence type="ECO:0000313" key="2">
    <source>
        <dbReference type="EMBL" id="QDM09038.1"/>
    </source>
</evidence>
<protein>
    <submittedName>
        <fullName evidence="2">Uncharacterized protein</fullName>
    </submittedName>
</protein>
<feature type="transmembrane region" description="Helical" evidence="1">
    <location>
        <begin position="37"/>
        <end position="55"/>
    </location>
</feature>
<dbReference type="EMBL" id="CP041395">
    <property type="protein sequence ID" value="QDM09038.1"/>
    <property type="molecule type" value="Genomic_DNA"/>
</dbReference>
<dbReference type="AlphaFoldDB" id="A0AAP9DI01"/>
<evidence type="ECO:0000313" key="3">
    <source>
        <dbReference type="Proteomes" id="UP000318823"/>
    </source>
</evidence>
<feature type="transmembrane region" description="Helical" evidence="1">
    <location>
        <begin position="91"/>
        <end position="112"/>
    </location>
</feature>
<sequence>MIILSKTFQLFFISSDGYPRGRYIPTPDLGLPNSSEVVNGMLIAIPLILIGFLILKSSNEKLGCLGSIMLIGGIICLLPLLAWIASIASSLLSIGVILMVVLAVICLIYNLINKKKE</sequence>
<keyword evidence="1" id="KW-0812">Transmembrane</keyword>
<keyword evidence="1" id="KW-1133">Transmembrane helix</keyword>
<keyword evidence="1" id="KW-0472">Membrane</keyword>
<name>A0AAP9DI01_BACOV</name>
<evidence type="ECO:0000256" key="1">
    <source>
        <dbReference type="SAM" id="Phobius"/>
    </source>
</evidence>
<feature type="transmembrane region" description="Helical" evidence="1">
    <location>
        <begin position="62"/>
        <end position="85"/>
    </location>
</feature>
<accession>A0AAP9DI01</accession>
<proteinExistence type="predicted"/>
<organism evidence="2 3">
    <name type="scientific">Bacteroides ovatus</name>
    <dbReference type="NCBI Taxonomy" id="28116"/>
    <lineage>
        <taxon>Bacteria</taxon>
        <taxon>Pseudomonadati</taxon>
        <taxon>Bacteroidota</taxon>
        <taxon>Bacteroidia</taxon>
        <taxon>Bacteroidales</taxon>
        <taxon>Bacteroidaceae</taxon>
        <taxon>Bacteroides</taxon>
    </lineage>
</organism>
<reference evidence="3" key="1">
    <citation type="journal article" date="2018" name="J. Anim. Genet.">
        <title>Acquired interbacterial defense systems protect against interspecies antagonism in the human gut microbiome.</title>
        <authorList>
            <person name="Ross B.D."/>
            <person name="Verster A.J."/>
            <person name="Radey M.C."/>
            <person name="Schmidtke D.T."/>
            <person name="Pope C.E."/>
            <person name="Hoffman L.R."/>
            <person name="Hajjar A."/>
            <person name="Peterson S.B."/>
            <person name="Borenstein E."/>
            <person name="Mougous J."/>
        </authorList>
    </citation>
    <scope>NUCLEOTIDE SEQUENCE [LARGE SCALE GENOMIC DNA]</scope>
    <source>
        <strain evidence="3">3725 D1 iv</strain>
    </source>
</reference>